<dbReference type="PANTHER" id="PTHR11851:SF224">
    <property type="entry name" value="PROCESSING PROTEASE"/>
    <property type="match status" value="1"/>
</dbReference>
<sequence>MTAVLPVPGLTDPAKPKKLSASERTLPSGLRVVAVRRPSVPMVEVRLRVPFFSGKASHLARATLLSGTILTGTGERDRIGLAVALGQLGGDISVSVDADRLQLSGSALASRLPALLDLYAEILTSASYSATEVAGERERLIERITMSRAQPGVIANEALARRVAPGHPYAELLPNTEAVAATTASQLRNLHRDLVLPEGSLLVIVGDVSASRALDVAESALAEWTGGPAKVKLAPLPALRPGPLQIIDRPGSVQTSIRLSGTALPRRDERYSALQLANLIFGGYFSSRWVENIREDKGYSYSPRSGLDHLALGSSFTVTADVATEVTAPAILETMYELGRIASLPVTETELESVRQYAIGNLAMSTSTQAGIATTLSTLLGTGLSIDWLAEQPVRLSKVTVAEVAEVASEFLSPRKLVGVAVGDATAITAPLSRVIDVE</sequence>
<proteinExistence type="predicted"/>
<feature type="domain" description="Peptidase M16 C-terminal" evidence="1">
    <location>
        <begin position="183"/>
        <end position="356"/>
    </location>
</feature>
<reference evidence="3" key="1">
    <citation type="submission" date="2023-07" db="EMBL/GenBank/DDBJ databases">
        <title>30 novel species of actinomycetes from the DSMZ collection.</title>
        <authorList>
            <person name="Nouioui I."/>
        </authorList>
    </citation>
    <scope>NUCLEOTIDE SEQUENCE [LARGE SCALE GENOMIC DNA]</scope>
    <source>
        <strain evidence="3">DSM 44399</strain>
    </source>
</reference>
<comment type="caution">
    <text evidence="2">The sequence shown here is derived from an EMBL/GenBank/DDBJ whole genome shotgun (WGS) entry which is preliminary data.</text>
</comment>
<dbReference type="InterPro" id="IPR011249">
    <property type="entry name" value="Metalloenz_LuxS/M16"/>
</dbReference>
<gene>
    <name evidence="2" type="ORF">RM423_04000</name>
</gene>
<accession>A0ABU2J6E0</accession>
<evidence type="ECO:0000259" key="1">
    <source>
        <dbReference type="Pfam" id="PF05193"/>
    </source>
</evidence>
<organism evidence="2 3">
    <name type="scientific">Jatrophihabitans lederbergiae</name>
    <dbReference type="NCBI Taxonomy" id="3075547"/>
    <lineage>
        <taxon>Bacteria</taxon>
        <taxon>Bacillati</taxon>
        <taxon>Actinomycetota</taxon>
        <taxon>Actinomycetes</taxon>
        <taxon>Jatrophihabitantales</taxon>
        <taxon>Jatrophihabitantaceae</taxon>
        <taxon>Jatrophihabitans</taxon>
    </lineage>
</organism>
<dbReference type="PANTHER" id="PTHR11851">
    <property type="entry name" value="METALLOPROTEASE"/>
    <property type="match status" value="1"/>
</dbReference>
<dbReference type="Gene3D" id="3.30.830.10">
    <property type="entry name" value="Metalloenzyme, LuxS/M16 peptidase-like"/>
    <property type="match status" value="2"/>
</dbReference>
<protein>
    <submittedName>
        <fullName evidence="2">Pitrilysin family protein</fullName>
    </submittedName>
</protein>
<evidence type="ECO:0000313" key="3">
    <source>
        <dbReference type="Proteomes" id="UP001183176"/>
    </source>
</evidence>
<dbReference type="InterPro" id="IPR007863">
    <property type="entry name" value="Peptidase_M16_C"/>
</dbReference>
<dbReference type="Proteomes" id="UP001183176">
    <property type="component" value="Unassembled WGS sequence"/>
</dbReference>
<dbReference type="Pfam" id="PF05193">
    <property type="entry name" value="Peptidase_M16_C"/>
    <property type="match status" value="1"/>
</dbReference>
<dbReference type="EMBL" id="JAVREH010000003">
    <property type="protein sequence ID" value="MDT0260550.1"/>
    <property type="molecule type" value="Genomic_DNA"/>
</dbReference>
<dbReference type="SUPFAM" id="SSF63411">
    <property type="entry name" value="LuxS/MPP-like metallohydrolase"/>
    <property type="match status" value="2"/>
</dbReference>
<dbReference type="InterPro" id="IPR050361">
    <property type="entry name" value="MPP/UQCRC_Complex"/>
</dbReference>
<dbReference type="RefSeq" id="WP_311421700.1">
    <property type="nucleotide sequence ID" value="NZ_JAVREH010000003.1"/>
</dbReference>
<name>A0ABU2J6E0_9ACTN</name>
<keyword evidence="3" id="KW-1185">Reference proteome</keyword>
<evidence type="ECO:0000313" key="2">
    <source>
        <dbReference type="EMBL" id="MDT0260550.1"/>
    </source>
</evidence>